<dbReference type="GO" id="GO:0005829">
    <property type="term" value="C:cytosol"/>
    <property type="evidence" value="ECO:0007669"/>
    <property type="project" value="TreeGrafter"/>
</dbReference>
<keyword evidence="4" id="KW-0408">Iron</keyword>
<dbReference type="SFLD" id="SFLDG01082">
    <property type="entry name" value="B12-binding_domain_containing"/>
    <property type="match status" value="1"/>
</dbReference>
<proteinExistence type="predicted"/>
<name>A0A644TC86_9ZZZZ</name>
<dbReference type="CDD" id="cd01335">
    <property type="entry name" value="Radical_SAM"/>
    <property type="match status" value="1"/>
</dbReference>
<reference evidence="8" key="1">
    <citation type="submission" date="2019-08" db="EMBL/GenBank/DDBJ databases">
        <authorList>
            <person name="Kucharzyk K."/>
            <person name="Murdoch R.W."/>
            <person name="Higgins S."/>
            <person name="Loffler F."/>
        </authorList>
    </citation>
    <scope>NUCLEOTIDE SEQUENCE</scope>
</reference>
<dbReference type="SUPFAM" id="SSF52242">
    <property type="entry name" value="Cobalamin (vitamin B12)-binding domain"/>
    <property type="match status" value="1"/>
</dbReference>
<dbReference type="InterPro" id="IPR006158">
    <property type="entry name" value="Cobalamin-bd"/>
</dbReference>
<dbReference type="AlphaFoldDB" id="A0A644TC86"/>
<dbReference type="InterPro" id="IPR006638">
    <property type="entry name" value="Elp3/MiaA/NifB-like_rSAM"/>
</dbReference>
<dbReference type="PANTHER" id="PTHR43409:SF16">
    <property type="entry name" value="SLR0320 PROTEIN"/>
    <property type="match status" value="1"/>
</dbReference>
<accession>A0A644TC86</accession>
<comment type="caution">
    <text evidence="8">The sequence shown here is derived from an EMBL/GenBank/DDBJ whole genome shotgun (WGS) entry which is preliminary data.</text>
</comment>
<dbReference type="SMART" id="SM00729">
    <property type="entry name" value="Elp3"/>
    <property type="match status" value="1"/>
</dbReference>
<evidence type="ECO:0000256" key="4">
    <source>
        <dbReference type="ARBA" id="ARBA00023004"/>
    </source>
</evidence>
<dbReference type="PROSITE" id="PS51332">
    <property type="entry name" value="B12_BINDING"/>
    <property type="match status" value="1"/>
</dbReference>
<feature type="domain" description="B12-binding" evidence="6">
    <location>
        <begin position="13"/>
        <end position="149"/>
    </location>
</feature>
<dbReference type="GO" id="GO:0003824">
    <property type="term" value="F:catalytic activity"/>
    <property type="evidence" value="ECO:0007669"/>
    <property type="project" value="InterPro"/>
</dbReference>
<evidence type="ECO:0000256" key="2">
    <source>
        <dbReference type="ARBA" id="ARBA00022691"/>
    </source>
</evidence>
<keyword evidence="5" id="KW-0411">Iron-sulfur</keyword>
<sequence length="555" mass="59064">MLAFGSMAERSPKVLFVSLMAPEDREALPLGSACAAAGLVSAGLLRKEEILILSPSTDSPGGEILNSILKEKPRLVGFSLYSWNSIPALELARQLRALRSDLLIVAGGPDAEALAEQGAGEPFDAVFLGEAEFSFAEWYARRLGSDGLAGTIPGAAPAGGGSLIRSAPSLEGELPSPWLLGILSPVRGGALPWELGRGCPYRCSYCYEGRATGLVRHLSKARIEAELRLFLDAGVSEIFVLDPTFNVDGKRALDMLKLFSLQASRIGWNFEIRAELLNAAQAEAFTGLSCFVQIGLQSSSPDVLKLNGRSFDSRKFVSGLNLLNKKGVVFGLDLIYGLPGDGLAGFRKSVDFALSFSPNHLDVFPLAVLPGTSLRRRAAELGLVYDDEPPYLLKHHPGFSGEDMGAAAKLAAALSCFYSRGRAVPWFSALLGALGLSPSAFLASFLPPPGWETLGHIEIEALQCAHVEKVFKARGKAVLLPAALDLIRFNGAWSRALAEGAKTLLRLSYSLGDVEGPGILFLAAFAAQRPKSPCTVEILPGKDGPHARRIKGRGG</sequence>
<dbReference type="SFLD" id="SFLDS00029">
    <property type="entry name" value="Radical_SAM"/>
    <property type="match status" value="1"/>
</dbReference>
<protein>
    <submittedName>
        <fullName evidence="8">Uncharacterized protein</fullName>
    </submittedName>
</protein>
<dbReference type="PROSITE" id="PS51918">
    <property type="entry name" value="RADICAL_SAM"/>
    <property type="match status" value="1"/>
</dbReference>
<dbReference type="InterPro" id="IPR051198">
    <property type="entry name" value="BchE-like"/>
</dbReference>
<evidence type="ECO:0000256" key="1">
    <source>
        <dbReference type="ARBA" id="ARBA00001966"/>
    </source>
</evidence>
<feature type="domain" description="Radical SAM core" evidence="7">
    <location>
        <begin position="185"/>
        <end position="400"/>
    </location>
</feature>
<dbReference type="Pfam" id="PF02310">
    <property type="entry name" value="B12-binding"/>
    <property type="match status" value="1"/>
</dbReference>
<dbReference type="EMBL" id="VSSQ01000025">
    <property type="protein sequence ID" value="MPL64536.1"/>
    <property type="molecule type" value="Genomic_DNA"/>
</dbReference>
<evidence type="ECO:0000259" key="7">
    <source>
        <dbReference type="PROSITE" id="PS51918"/>
    </source>
</evidence>
<dbReference type="GO" id="GO:0046872">
    <property type="term" value="F:metal ion binding"/>
    <property type="evidence" value="ECO:0007669"/>
    <property type="project" value="UniProtKB-KW"/>
</dbReference>
<evidence type="ECO:0000259" key="6">
    <source>
        <dbReference type="PROSITE" id="PS51332"/>
    </source>
</evidence>
<dbReference type="GO" id="GO:0031419">
    <property type="term" value="F:cobalamin binding"/>
    <property type="evidence" value="ECO:0007669"/>
    <property type="project" value="InterPro"/>
</dbReference>
<dbReference type="InterPro" id="IPR058240">
    <property type="entry name" value="rSAM_sf"/>
</dbReference>
<dbReference type="InterPro" id="IPR036724">
    <property type="entry name" value="Cobalamin-bd_sf"/>
</dbReference>
<dbReference type="SUPFAM" id="SSF102114">
    <property type="entry name" value="Radical SAM enzymes"/>
    <property type="match status" value="1"/>
</dbReference>
<gene>
    <name evidence="8" type="ORF">SDC9_10191</name>
</gene>
<dbReference type="Gene3D" id="3.30.750.210">
    <property type="match status" value="1"/>
</dbReference>
<dbReference type="InterPro" id="IPR007197">
    <property type="entry name" value="rSAM"/>
</dbReference>
<keyword evidence="3" id="KW-0479">Metal-binding</keyword>
<dbReference type="Gene3D" id="3.30.750.200">
    <property type="match status" value="1"/>
</dbReference>
<dbReference type="Gene3D" id="3.40.50.280">
    <property type="entry name" value="Cobalamin-binding domain"/>
    <property type="match status" value="1"/>
</dbReference>
<organism evidence="8">
    <name type="scientific">bioreactor metagenome</name>
    <dbReference type="NCBI Taxonomy" id="1076179"/>
    <lineage>
        <taxon>unclassified sequences</taxon>
        <taxon>metagenomes</taxon>
        <taxon>ecological metagenomes</taxon>
    </lineage>
</organism>
<evidence type="ECO:0000313" key="8">
    <source>
        <dbReference type="EMBL" id="MPL64536.1"/>
    </source>
</evidence>
<dbReference type="PANTHER" id="PTHR43409">
    <property type="entry name" value="ANAEROBIC MAGNESIUM-PROTOPORPHYRIN IX MONOMETHYL ESTER CYCLASE-RELATED"/>
    <property type="match status" value="1"/>
</dbReference>
<keyword evidence="2" id="KW-0949">S-adenosyl-L-methionine</keyword>
<evidence type="ECO:0000256" key="3">
    <source>
        <dbReference type="ARBA" id="ARBA00022723"/>
    </source>
</evidence>
<dbReference type="GO" id="GO:0051536">
    <property type="term" value="F:iron-sulfur cluster binding"/>
    <property type="evidence" value="ECO:0007669"/>
    <property type="project" value="UniProtKB-KW"/>
</dbReference>
<comment type="cofactor">
    <cofactor evidence="1">
        <name>[4Fe-4S] cluster</name>
        <dbReference type="ChEBI" id="CHEBI:49883"/>
    </cofactor>
</comment>
<evidence type="ECO:0000256" key="5">
    <source>
        <dbReference type="ARBA" id="ARBA00023014"/>
    </source>
</evidence>
<dbReference type="Pfam" id="PF04055">
    <property type="entry name" value="Radical_SAM"/>
    <property type="match status" value="1"/>
</dbReference>